<protein>
    <recommendedName>
        <fullName evidence="11">ATP-dependent DNA helicase DinG</fullName>
        <ecNumber evidence="11">5.6.2.3</ecNumber>
    </recommendedName>
    <alternativeName>
        <fullName evidence="11">DNA 5'-3' helicase DinG</fullName>
    </alternativeName>
</protein>
<dbReference type="NCBIfam" id="NF008729">
    <property type="entry name" value="PRK11747.1"/>
    <property type="match status" value="1"/>
</dbReference>
<keyword evidence="14" id="KW-1185">Reference proteome</keyword>
<dbReference type="GO" id="GO:0016818">
    <property type="term" value="F:hydrolase activity, acting on acid anhydrides, in phosphorus-containing anhydrides"/>
    <property type="evidence" value="ECO:0007669"/>
    <property type="project" value="InterPro"/>
</dbReference>
<dbReference type="InterPro" id="IPR014013">
    <property type="entry name" value="Helic_SF1/SF2_ATP-bd_DinG/Rad3"/>
</dbReference>
<feature type="binding site" evidence="11">
    <location>
        <position position="207"/>
    </location>
    <ligand>
        <name>[4Fe-4S] cluster</name>
        <dbReference type="ChEBI" id="CHEBI:49883"/>
    </ligand>
</feature>
<dbReference type="SUPFAM" id="SSF52540">
    <property type="entry name" value="P-loop containing nucleoside triphosphate hydrolases"/>
    <property type="match status" value="1"/>
</dbReference>
<dbReference type="GO" id="GO:0003677">
    <property type="term" value="F:DNA binding"/>
    <property type="evidence" value="ECO:0007669"/>
    <property type="project" value="UniProtKB-UniRule"/>
</dbReference>
<keyword evidence="9 11" id="KW-0238">DNA-binding</keyword>
<comment type="cofactor">
    <cofactor evidence="11">
        <name>[4Fe-4S] cluster</name>
        <dbReference type="ChEBI" id="CHEBI:49883"/>
    </cofactor>
    <text evidence="11">Binds 1 [4Fe-4S] cluster.</text>
</comment>
<dbReference type="Pfam" id="PF13307">
    <property type="entry name" value="Helicase_C_2"/>
    <property type="match status" value="1"/>
</dbReference>
<dbReference type="Pfam" id="PF06733">
    <property type="entry name" value="DEAD_2"/>
    <property type="match status" value="1"/>
</dbReference>
<feature type="binding site" evidence="11">
    <location>
        <position position="202"/>
    </location>
    <ligand>
        <name>[4Fe-4S] cluster</name>
        <dbReference type="ChEBI" id="CHEBI:49883"/>
    </ligand>
</feature>
<keyword evidence="1 11" id="KW-0004">4Fe-4S</keyword>
<evidence type="ECO:0000256" key="1">
    <source>
        <dbReference type="ARBA" id="ARBA00022485"/>
    </source>
</evidence>
<keyword evidence="10 11" id="KW-0413">Isomerase</keyword>
<dbReference type="InterPro" id="IPR045028">
    <property type="entry name" value="DinG/Rad3-like"/>
</dbReference>
<dbReference type="RefSeq" id="WP_198568904.1">
    <property type="nucleotide sequence ID" value="NZ_CP066167.1"/>
</dbReference>
<dbReference type="Gene3D" id="3.40.50.300">
    <property type="entry name" value="P-loop containing nucleotide triphosphate hydrolases"/>
    <property type="match status" value="2"/>
</dbReference>
<gene>
    <name evidence="11 13" type="primary">dinG</name>
    <name evidence="13" type="ORF">I6N98_13655</name>
</gene>
<keyword evidence="5 11" id="KW-0347">Helicase</keyword>
<evidence type="ECO:0000256" key="3">
    <source>
        <dbReference type="ARBA" id="ARBA00022741"/>
    </source>
</evidence>
<dbReference type="InterPro" id="IPR010614">
    <property type="entry name" value="RAD3-like_helicase_DEAD"/>
</dbReference>
<evidence type="ECO:0000256" key="2">
    <source>
        <dbReference type="ARBA" id="ARBA00022723"/>
    </source>
</evidence>
<evidence type="ECO:0000259" key="12">
    <source>
        <dbReference type="PROSITE" id="PS51193"/>
    </source>
</evidence>
<evidence type="ECO:0000256" key="6">
    <source>
        <dbReference type="ARBA" id="ARBA00022840"/>
    </source>
</evidence>
<dbReference type="GO" id="GO:0051539">
    <property type="term" value="F:4 iron, 4 sulfur cluster binding"/>
    <property type="evidence" value="ECO:0007669"/>
    <property type="project" value="UniProtKB-UniRule"/>
</dbReference>
<dbReference type="PROSITE" id="PS51193">
    <property type="entry name" value="HELICASE_ATP_BIND_2"/>
    <property type="match status" value="1"/>
</dbReference>
<keyword evidence="4 11" id="KW-0378">Hydrolase</keyword>
<evidence type="ECO:0000256" key="7">
    <source>
        <dbReference type="ARBA" id="ARBA00023004"/>
    </source>
</evidence>
<dbReference type="Pfam" id="PF00270">
    <property type="entry name" value="DEAD"/>
    <property type="match status" value="1"/>
</dbReference>
<evidence type="ECO:0000313" key="13">
    <source>
        <dbReference type="EMBL" id="QQD17403.1"/>
    </source>
</evidence>
<dbReference type="EMBL" id="CP066167">
    <property type="protein sequence ID" value="QQD17403.1"/>
    <property type="molecule type" value="Genomic_DNA"/>
</dbReference>
<evidence type="ECO:0000256" key="9">
    <source>
        <dbReference type="ARBA" id="ARBA00023125"/>
    </source>
</evidence>
<dbReference type="PANTHER" id="PTHR11472:SF59">
    <property type="entry name" value="ATP-DEPENDENT DNA HELICASE DING"/>
    <property type="match status" value="1"/>
</dbReference>
<organism evidence="13 14">
    <name type="scientific">Spongiibacter nanhainus</name>
    <dbReference type="NCBI Taxonomy" id="2794344"/>
    <lineage>
        <taxon>Bacteria</taxon>
        <taxon>Pseudomonadati</taxon>
        <taxon>Pseudomonadota</taxon>
        <taxon>Gammaproteobacteria</taxon>
        <taxon>Cellvibrionales</taxon>
        <taxon>Spongiibacteraceae</taxon>
        <taxon>Spongiibacter</taxon>
    </lineage>
</organism>
<dbReference type="PANTHER" id="PTHR11472">
    <property type="entry name" value="DNA REPAIR DEAD HELICASE RAD3/XP-D SUBFAMILY MEMBER"/>
    <property type="match status" value="1"/>
</dbReference>
<sequence>MLDDSIKQQIQEAYRQFLSSRSMKPRYGQRLMIAHIARCLAGIKRNQEAQRSGGDHLCVVEAGTGTGKTLAYALAAIPVAAQCRKTLVISTATVALQEQILYRDLPDILQHSGLNFSVSLAKGRRRYLCLSKLDQLISGADAQTLPLYPDEAMSSPDDTSLALYSDFLRALTSGQWDGDRDNWASVVDEAQWAPVTTDHAQCTGRRCSHVRQCSFFRARESLTQADVVVANHDLVLADLALGGGVILPPPEEAIYIFDEAHHLPDKVINHFSASVRVGTTERWLEQAQRGVSAVVAHPAIDDLMRPKWETLATTISSAREAFGRLRPCVEPLMEDVETRRGQAVNRFENGVVPDELRRLSADLRTAFAAINQHAESLIEELQKGLDRGELDMGRELSEQCLADLSAIRFRSDSILTLFRSFSANTDDEKPPLARWLAKVESGLGLFDLELNSSPILAAKTLSSTLWNRCYGAVLTSATLTALGRFDRFAMRTGLYDDASFEVVPSPFAHAEAAQLVVPAMACDGGDPEAHTHALIETLPKILDPDAGSLVLFASRKQMHAVYDALPEAWRKRTIAQGELPKKDILQRHREALDEGRGSVIFGLASFAEGVDLPGHYCSHVVIAKIPFAVPEDPVEEALAEWVSRNNGNPFMDITVPDAAIKLVQASGRLLRNEQDRGRISILDRRIVSRHYGRKMLASMPPYQQIVE</sequence>
<comment type="similarity">
    <text evidence="11">Belongs to the helicase family. DinG subfamily. Type 1 sub-subfamily.</text>
</comment>
<dbReference type="GO" id="GO:0006281">
    <property type="term" value="P:DNA repair"/>
    <property type="evidence" value="ECO:0007669"/>
    <property type="project" value="TreeGrafter"/>
</dbReference>
<keyword evidence="3 11" id="KW-0547">Nucleotide-binding</keyword>
<feature type="binding site" evidence="11">
    <location>
        <position position="213"/>
    </location>
    <ligand>
        <name>[4Fe-4S] cluster</name>
        <dbReference type="ChEBI" id="CHEBI:49883"/>
    </ligand>
</feature>
<dbReference type="EC" id="5.6.2.3" evidence="11"/>
<evidence type="ECO:0000256" key="11">
    <source>
        <dbReference type="HAMAP-Rule" id="MF_02205"/>
    </source>
</evidence>
<proteinExistence type="inferred from homology"/>
<dbReference type="HAMAP" id="MF_02205">
    <property type="entry name" value="DinG_proteobact"/>
    <property type="match status" value="1"/>
</dbReference>
<dbReference type="GO" id="GO:0046872">
    <property type="term" value="F:metal ion binding"/>
    <property type="evidence" value="ECO:0007669"/>
    <property type="project" value="UniProtKB-KW"/>
</dbReference>
<feature type="domain" description="Helicase ATP-binding" evidence="12">
    <location>
        <begin position="15"/>
        <end position="318"/>
    </location>
</feature>
<evidence type="ECO:0000256" key="5">
    <source>
        <dbReference type="ARBA" id="ARBA00022806"/>
    </source>
</evidence>
<dbReference type="Proteomes" id="UP000596063">
    <property type="component" value="Chromosome"/>
</dbReference>
<accession>A0A7T4UP90</accession>
<dbReference type="GO" id="GO:0033677">
    <property type="term" value="F:DNA/RNA helicase activity"/>
    <property type="evidence" value="ECO:0007669"/>
    <property type="project" value="TreeGrafter"/>
</dbReference>
<dbReference type="InterPro" id="IPR006555">
    <property type="entry name" value="ATP-dep_Helicase_C"/>
</dbReference>
<dbReference type="GO" id="GO:0043139">
    <property type="term" value="F:5'-3' DNA helicase activity"/>
    <property type="evidence" value="ECO:0007669"/>
    <property type="project" value="UniProtKB-UniRule"/>
</dbReference>
<feature type="binding site" evidence="11">
    <location>
        <position position="129"/>
    </location>
    <ligand>
        <name>[4Fe-4S] cluster</name>
        <dbReference type="ChEBI" id="CHEBI:49883"/>
    </ligand>
</feature>
<name>A0A7T4UP90_9GAMM</name>
<dbReference type="SMART" id="SM00491">
    <property type="entry name" value="HELICc2"/>
    <property type="match status" value="1"/>
</dbReference>
<evidence type="ECO:0000256" key="4">
    <source>
        <dbReference type="ARBA" id="ARBA00022801"/>
    </source>
</evidence>
<evidence type="ECO:0000313" key="14">
    <source>
        <dbReference type="Proteomes" id="UP000596063"/>
    </source>
</evidence>
<evidence type="ECO:0000256" key="8">
    <source>
        <dbReference type="ARBA" id="ARBA00023014"/>
    </source>
</evidence>
<evidence type="ECO:0000256" key="10">
    <source>
        <dbReference type="ARBA" id="ARBA00023235"/>
    </source>
</evidence>
<dbReference type="GO" id="GO:0009432">
    <property type="term" value="P:SOS response"/>
    <property type="evidence" value="ECO:0007669"/>
    <property type="project" value="TreeGrafter"/>
</dbReference>
<reference evidence="13 14" key="1">
    <citation type="submission" date="2020-12" db="EMBL/GenBank/DDBJ databases">
        <authorList>
            <person name="Shan Y."/>
        </authorList>
    </citation>
    <scope>NUCLEOTIDE SEQUENCE [LARGE SCALE GENOMIC DNA]</scope>
    <source>
        <strain evidence="14">csc3.9</strain>
    </source>
</reference>
<keyword evidence="7 11" id="KW-0408">Iron</keyword>
<dbReference type="AlphaFoldDB" id="A0A7T4UP90"/>
<dbReference type="InterPro" id="IPR011545">
    <property type="entry name" value="DEAD/DEAH_box_helicase_dom"/>
</dbReference>
<comment type="catalytic activity">
    <reaction evidence="11">
        <text>ATP + H2O = ADP + phosphate + H(+)</text>
        <dbReference type="Rhea" id="RHEA:13065"/>
        <dbReference type="ChEBI" id="CHEBI:15377"/>
        <dbReference type="ChEBI" id="CHEBI:15378"/>
        <dbReference type="ChEBI" id="CHEBI:30616"/>
        <dbReference type="ChEBI" id="CHEBI:43474"/>
        <dbReference type="ChEBI" id="CHEBI:456216"/>
        <dbReference type="EC" id="5.6.2.3"/>
    </reaction>
</comment>
<dbReference type="InterPro" id="IPR027417">
    <property type="entry name" value="P-loop_NTPase"/>
</dbReference>
<keyword evidence="6 11" id="KW-0067">ATP-binding</keyword>
<dbReference type="GO" id="GO:0005524">
    <property type="term" value="F:ATP binding"/>
    <property type="evidence" value="ECO:0007669"/>
    <property type="project" value="UniProtKB-UniRule"/>
</dbReference>
<keyword evidence="2 11" id="KW-0479">Metal-binding</keyword>
<keyword evidence="8 11" id="KW-0411">Iron-sulfur</keyword>
<dbReference type="InterPro" id="IPR039000">
    <property type="entry name" value="DinG_proteobact"/>
</dbReference>
<dbReference type="KEGG" id="snan:I6N98_13655"/>
<comment type="function">
    <text evidence="11">DNA-dependent ATPase and 5'-3' DNA helicase. Unwinds D-loops, R-loops, forked DNA and G-quadruplex DNA.</text>
</comment>